<dbReference type="AlphaFoldDB" id="A0A0U2U8K4"/>
<dbReference type="PANTHER" id="PTHR30065:SF1">
    <property type="entry name" value="SURFACE PRESENTATION OF ANTIGENS PROTEIN SPAR"/>
    <property type="match status" value="1"/>
</dbReference>
<dbReference type="Pfam" id="PF01311">
    <property type="entry name" value="Bac_export_1"/>
    <property type="match status" value="1"/>
</dbReference>
<dbReference type="Proteomes" id="UP000060699">
    <property type="component" value="Chromosome"/>
</dbReference>
<dbReference type="InterPro" id="IPR006304">
    <property type="entry name" value="T3SS_SpaR/YscT"/>
</dbReference>
<feature type="transmembrane region" description="Helical" evidence="7">
    <location>
        <begin position="219"/>
        <end position="239"/>
    </location>
</feature>
<protein>
    <submittedName>
        <fullName evidence="8">Uncharacterized protein</fullName>
    </submittedName>
</protein>
<evidence type="ECO:0000256" key="4">
    <source>
        <dbReference type="ARBA" id="ARBA00022692"/>
    </source>
</evidence>
<accession>A0A0U2U8K4</accession>
<name>A0A0U2U8K4_9BURK</name>
<dbReference type="EMBL" id="CP013729">
    <property type="protein sequence ID" value="ALV08289.1"/>
    <property type="molecule type" value="Genomic_DNA"/>
</dbReference>
<dbReference type="RefSeq" id="WP_058936279.1">
    <property type="nucleotide sequence ID" value="NZ_CP013729.1"/>
</dbReference>
<evidence type="ECO:0000313" key="9">
    <source>
        <dbReference type="Proteomes" id="UP000060699"/>
    </source>
</evidence>
<evidence type="ECO:0000256" key="7">
    <source>
        <dbReference type="RuleBase" id="RU362072"/>
    </source>
</evidence>
<comment type="caution">
    <text evidence="7">Lacks conserved residue(s) required for the propagation of feature annotation.</text>
</comment>
<evidence type="ECO:0000256" key="6">
    <source>
        <dbReference type="ARBA" id="ARBA00023136"/>
    </source>
</evidence>
<feature type="transmembrane region" description="Helical" evidence="7">
    <location>
        <begin position="74"/>
        <end position="96"/>
    </location>
</feature>
<keyword evidence="9" id="KW-1185">Reference proteome</keyword>
<organism evidence="8 9">
    <name type="scientific">Roseateles depolymerans</name>
    <dbReference type="NCBI Taxonomy" id="76731"/>
    <lineage>
        <taxon>Bacteria</taxon>
        <taxon>Pseudomonadati</taxon>
        <taxon>Pseudomonadota</taxon>
        <taxon>Betaproteobacteria</taxon>
        <taxon>Burkholderiales</taxon>
        <taxon>Sphaerotilaceae</taxon>
        <taxon>Roseateles</taxon>
    </lineage>
</organism>
<sequence>MSVMQSDLLVLIQALLLSMARTLGMLKFLPFLSQQNSSTTIRSALALGLSLPVAAGLWHPLVAASPSPAMLAVLLIKEVMLGTLLGMLAALPFWAIRGMGTLIDNQRGANAAQQVNPSLQADATLIGELAERGLVALLVQWGLLQTVFNVLTDSHVQWPVLALLPDLGPHQHGILAALAGVVTQAMVLAGPVLLLLILIELGLALVSTAVQGFDVYSSAMAVKTLLALVILVLMLAPVLETSAQDALRWWQEGLPQTLGLAPWP</sequence>
<evidence type="ECO:0000256" key="2">
    <source>
        <dbReference type="ARBA" id="ARBA00009772"/>
    </source>
</evidence>
<evidence type="ECO:0000313" key="8">
    <source>
        <dbReference type="EMBL" id="ALV08289.1"/>
    </source>
</evidence>
<dbReference type="InterPro" id="IPR002010">
    <property type="entry name" value="T3SS_IM_R"/>
</dbReference>
<feature type="transmembrane region" description="Helical" evidence="7">
    <location>
        <begin position="44"/>
        <end position="62"/>
    </location>
</feature>
<evidence type="ECO:0000256" key="3">
    <source>
        <dbReference type="ARBA" id="ARBA00022475"/>
    </source>
</evidence>
<dbReference type="GO" id="GO:0006605">
    <property type="term" value="P:protein targeting"/>
    <property type="evidence" value="ECO:0007669"/>
    <property type="project" value="UniProtKB-UniRule"/>
</dbReference>
<evidence type="ECO:0000256" key="1">
    <source>
        <dbReference type="ARBA" id="ARBA00004651"/>
    </source>
</evidence>
<dbReference type="NCBIfam" id="TIGR01401">
    <property type="entry name" value="fliR_like_III"/>
    <property type="match status" value="1"/>
</dbReference>
<keyword evidence="6 7" id="KW-0472">Membrane</keyword>
<proteinExistence type="inferred from homology"/>
<keyword evidence="4 7" id="KW-0812">Transmembrane</keyword>
<keyword evidence="3 7" id="KW-1003">Cell membrane</keyword>
<keyword evidence="5 7" id="KW-1133">Transmembrane helix</keyword>
<feature type="transmembrane region" description="Helical" evidence="7">
    <location>
        <begin position="173"/>
        <end position="199"/>
    </location>
</feature>
<dbReference type="KEGG" id="rdp:RD2015_3838"/>
<comment type="subcellular location">
    <subcellularLocation>
        <location evidence="1 7">Cell membrane</location>
        <topology evidence="1 7">Multi-pass membrane protein</topology>
    </subcellularLocation>
</comment>
<dbReference type="PANTHER" id="PTHR30065">
    <property type="entry name" value="FLAGELLAR BIOSYNTHETIC PROTEIN FLIR"/>
    <property type="match status" value="1"/>
</dbReference>
<comment type="similarity">
    <text evidence="2 7">Belongs to the FliR/MopE/SpaR family.</text>
</comment>
<gene>
    <name evidence="8" type="ORF">RD2015_3838</name>
</gene>
<evidence type="ECO:0000256" key="5">
    <source>
        <dbReference type="ARBA" id="ARBA00022989"/>
    </source>
</evidence>
<reference evidence="8 9" key="1">
    <citation type="submission" date="2015-12" db="EMBL/GenBank/DDBJ databases">
        <title>Complete genome of Roseateles depolymerans KCTC 42856.</title>
        <authorList>
            <person name="Kim K.M."/>
        </authorList>
    </citation>
    <scope>NUCLEOTIDE SEQUENCE [LARGE SCALE GENOMIC DNA]</scope>
    <source>
        <strain evidence="8 9">KCTC 42856</strain>
    </source>
</reference>
<dbReference type="PRINTS" id="PR00953">
    <property type="entry name" value="TYPE3IMRPROT"/>
</dbReference>
<dbReference type="GO" id="GO:0005886">
    <property type="term" value="C:plasma membrane"/>
    <property type="evidence" value="ECO:0007669"/>
    <property type="project" value="UniProtKB-SubCell"/>
</dbReference>
<dbReference type="STRING" id="76731.RD2015_3838"/>
<dbReference type="OrthoDB" id="9153610at2"/>